<accession>A4CHW0</accession>
<dbReference type="KEGG" id="rbi:RB2501_06450"/>
<gene>
    <name evidence="1" type="ordered locus">RB2501_06450</name>
</gene>
<organism evidence="1 2">
    <name type="scientific">Robiginitalea biformata (strain ATCC BAA-864 / DSM 15991 / KCTC 12146 / HTCC2501)</name>
    <dbReference type="NCBI Taxonomy" id="313596"/>
    <lineage>
        <taxon>Bacteria</taxon>
        <taxon>Pseudomonadati</taxon>
        <taxon>Bacteroidota</taxon>
        <taxon>Flavobacteriia</taxon>
        <taxon>Flavobacteriales</taxon>
        <taxon>Flavobacteriaceae</taxon>
        <taxon>Robiginitalea</taxon>
    </lineage>
</organism>
<reference evidence="1 2" key="1">
    <citation type="journal article" date="2009" name="J. Bacteriol.">
        <title>Complete genome sequence of Robiginitalea biformata HTCC2501.</title>
        <authorList>
            <person name="Oh H.M."/>
            <person name="Giovannoni S.J."/>
            <person name="Lee K."/>
            <person name="Ferriera S."/>
            <person name="Johnson J."/>
            <person name="Cho J.C."/>
        </authorList>
    </citation>
    <scope>NUCLEOTIDE SEQUENCE [LARGE SCALE GENOMIC DNA]</scope>
    <source>
        <strain evidence="2">ATCC BAA-864 / HTCC2501 / KCTC 12146</strain>
    </source>
</reference>
<dbReference type="HOGENOM" id="CLU_3417008_0_0_10"/>
<sequence length="26" mass="2973">MRLKKAVAHVAFRGTRKACLQIETFP</sequence>
<dbReference type="EMBL" id="CP001712">
    <property type="protein sequence ID" value="EAR16518.1"/>
    <property type="molecule type" value="Genomic_DNA"/>
</dbReference>
<name>A4CHW0_ROBBH</name>
<evidence type="ECO:0000313" key="1">
    <source>
        <dbReference type="EMBL" id="EAR16518.1"/>
    </source>
</evidence>
<evidence type="ECO:0000313" key="2">
    <source>
        <dbReference type="Proteomes" id="UP000009049"/>
    </source>
</evidence>
<dbReference type="Proteomes" id="UP000009049">
    <property type="component" value="Chromosome"/>
</dbReference>
<keyword evidence="2" id="KW-1185">Reference proteome</keyword>
<proteinExistence type="predicted"/>
<dbReference type="AlphaFoldDB" id="A4CHW0"/>
<protein>
    <submittedName>
        <fullName evidence="1">Recombinase A</fullName>
    </submittedName>
</protein>